<accession>A0A5N5WJC1</accession>
<feature type="region of interest" description="Disordered" evidence="7">
    <location>
        <begin position="32"/>
        <end position="59"/>
    </location>
</feature>
<dbReference type="InterPro" id="IPR050321">
    <property type="entry name" value="Glycosyltr_2/OpgH_subfam"/>
</dbReference>
<evidence type="ECO:0000256" key="4">
    <source>
        <dbReference type="ARBA" id="ARBA00022692"/>
    </source>
</evidence>
<keyword evidence="10" id="KW-1185">Reference proteome</keyword>
<organism evidence="9 10">
    <name type="scientific">Aspergillus leporis</name>
    <dbReference type="NCBI Taxonomy" id="41062"/>
    <lineage>
        <taxon>Eukaryota</taxon>
        <taxon>Fungi</taxon>
        <taxon>Dikarya</taxon>
        <taxon>Ascomycota</taxon>
        <taxon>Pezizomycotina</taxon>
        <taxon>Eurotiomycetes</taxon>
        <taxon>Eurotiomycetidae</taxon>
        <taxon>Eurotiales</taxon>
        <taxon>Aspergillaceae</taxon>
        <taxon>Aspergillus</taxon>
        <taxon>Aspergillus subgen. Circumdati</taxon>
    </lineage>
</organism>
<dbReference type="Pfam" id="PF13641">
    <property type="entry name" value="Glyco_tranf_2_3"/>
    <property type="match status" value="1"/>
</dbReference>
<dbReference type="Gene3D" id="3.90.550.10">
    <property type="entry name" value="Spore Coat Polysaccharide Biosynthesis Protein SpsA, Chain A"/>
    <property type="match status" value="1"/>
</dbReference>
<dbReference type="OrthoDB" id="2590398at2759"/>
<evidence type="ECO:0000256" key="6">
    <source>
        <dbReference type="ARBA" id="ARBA00023136"/>
    </source>
</evidence>
<evidence type="ECO:0000256" key="1">
    <source>
        <dbReference type="ARBA" id="ARBA00004141"/>
    </source>
</evidence>
<evidence type="ECO:0000256" key="8">
    <source>
        <dbReference type="SAM" id="Phobius"/>
    </source>
</evidence>
<feature type="transmembrane region" description="Helical" evidence="8">
    <location>
        <begin position="224"/>
        <end position="244"/>
    </location>
</feature>
<feature type="transmembrane region" description="Helical" evidence="8">
    <location>
        <begin position="499"/>
        <end position="518"/>
    </location>
</feature>
<evidence type="ECO:0000256" key="3">
    <source>
        <dbReference type="ARBA" id="ARBA00022679"/>
    </source>
</evidence>
<evidence type="ECO:0000256" key="7">
    <source>
        <dbReference type="SAM" id="MobiDB-lite"/>
    </source>
</evidence>
<keyword evidence="4 8" id="KW-0812">Transmembrane</keyword>
<feature type="transmembrane region" description="Helical" evidence="8">
    <location>
        <begin position="538"/>
        <end position="554"/>
    </location>
</feature>
<dbReference type="SUPFAM" id="SSF53448">
    <property type="entry name" value="Nucleotide-diphospho-sugar transferases"/>
    <property type="match status" value="1"/>
</dbReference>
<comment type="subcellular location">
    <subcellularLocation>
        <location evidence="1">Membrane</location>
        <topology evidence="1">Multi-pass membrane protein</topology>
    </subcellularLocation>
</comment>
<dbReference type="InterPro" id="IPR029044">
    <property type="entry name" value="Nucleotide-diphossugar_trans"/>
</dbReference>
<reference evidence="9 10" key="1">
    <citation type="submission" date="2019-04" db="EMBL/GenBank/DDBJ databases">
        <title>Friends and foes A comparative genomics study of 23 Aspergillus species from section Flavi.</title>
        <authorList>
            <consortium name="DOE Joint Genome Institute"/>
            <person name="Kjaerbolling I."/>
            <person name="Vesth T."/>
            <person name="Frisvad J.C."/>
            <person name="Nybo J.L."/>
            <person name="Theobald S."/>
            <person name="Kildgaard S."/>
            <person name="Isbrandt T."/>
            <person name="Kuo A."/>
            <person name="Sato A."/>
            <person name="Lyhne E.K."/>
            <person name="Kogle M.E."/>
            <person name="Wiebenga A."/>
            <person name="Kun R.S."/>
            <person name="Lubbers R.J."/>
            <person name="Makela M.R."/>
            <person name="Barry K."/>
            <person name="Chovatia M."/>
            <person name="Clum A."/>
            <person name="Daum C."/>
            <person name="Haridas S."/>
            <person name="He G."/>
            <person name="LaButti K."/>
            <person name="Lipzen A."/>
            <person name="Mondo S."/>
            <person name="Riley R."/>
            <person name="Salamov A."/>
            <person name="Simmons B.A."/>
            <person name="Magnuson J.K."/>
            <person name="Henrissat B."/>
            <person name="Mortensen U.H."/>
            <person name="Larsen T.O."/>
            <person name="Devries R.P."/>
            <person name="Grigoriev I.V."/>
            <person name="Machida M."/>
            <person name="Baker S.E."/>
            <person name="Andersen M.R."/>
        </authorList>
    </citation>
    <scope>NUCLEOTIDE SEQUENCE [LARGE SCALE GENOMIC DNA]</scope>
    <source>
        <strain evidence="9 10">CBS 151.66</strain>
    </source>
</reference>
<dbReference type="EMBL" id="ML732449">
    <property type="protein sequence ID" value="KAB8067757.1"/>
    <property type="molecule type" value="Genomic_DNA"/>
</dbReference>
<evidence type="ECO:0000313" key="10">
    <source>
        <dbReference type="Proteomes" id="UP000326565"/>
    </source>
</evidence>
<name>A0A5N5WJC1_9EURO</name>
<dbReference type="GO" id="GO:0016757">
    <property type="term" value="F:glycosyltransferase activity"/>
    <property type="evidence" value="ECO:0007669"/>
    <property type="project" value="UniProtKB-KW"/>
</dbReference>
<dbReference type="PANTHER" id="PTHR43867:SF2">
    <property type="entry name" value="CELLULOSE SYNTHASE CATALYTIC SUBUNIT A [UDP-FORMING]"/>
    <property type="match status" value="1"/>
</dbReference>
<keyword evidence="5 8" id="KW-1133">Transmembrane helix</keyword>
<gene>
    <name evidence="9" type="ORF">BDV29DRAFT_196195</name>
</gene>
<evidence type="ECO:0000256" key="5">
    <source>
        <dbReference type="ARBA" id="ARBA00022989"/>
    </source>
</evidence>
<keyword evidence="6 8" id="KW-0472">Membrane</keyword>
<dbReference type="Proteomes" id="UP000326565">
    <property type="component" value="Unassembled WGS sequence"/>
</dbReference>
<dbReference type="GO" id="GO:0016020">
    <property type="term" value="C:membrane"/>
    <property type="evidence" value="ECO:0007669"/>
    <property type="project" value="UniProtKB-SubCell"/>
</dbReference>
<feature type="transmembrane region" description="Helical" evidence="8">
    <location>
        <begin position="597"/>
        <end position="617"/>
    </location>
</feature>
<evidence type="ECO:0000256" key="2">
    <source>
        <dbReference type="ARBA" id="ARBA00022676"/>
    </source>
</evidence>
<dbReference type="AlphaFoldDB" id="A0A5N5WJC1"/>
<dbReference type="PANTHER" id="PTHR43867">
    <property type="entry name" value="CELLULOSE SYNTHASE CATALYTIC SUBUNIT A [UDP-FORMING]"/>
    <property type="match status" value="1"/>
</dbReference>
<proteinExistence type="predicted"/>
<sequence length="674" mass="77122">MRLIDNMPITEEIFVPEPLLISASIRDTWTQVSQNGSSSRRQARSPAEEIHVQKKRQSKPGWSCDELDLLEGRLRQISNPSALEEGGKHLHPLIEEDEIVGNGQYLRDTNSSLRLNWRENEYLSHGNTRSILKERTYQSALPVRQSSITTRQTRHSSLRSLYDRANLVNIKHRRKHWVRLLIEYGAYIVGAAFVYFILVGVPLWKGIVYWLYWVMQHKFVFSGGWAIVVTLLILYSFTPLLTTFENDSLGLDYYHQRQIMPAAPDTALLIPCYRSGPIIGRTLEAALKIFPASQIYVIANGNSSSPLDNTEEICRAHGVNHIWCPVGSKVVALFVGCYAIKTLRYVLLMDDDCILPPNFPVVTSRLTDQVRCIGYTIKSVGHNSTKGSYCQQAQDLEYKIAGLQRSFAGRIGSATFPHGAISLWDKTFLKEVFAHHPGFSISEDWFLGNSCRSLGGRIQMCSAVFVETTTPSAFFFIDRDRGRGGFGETTVFKQRFLRWNFFVAHGMWNNLAYIFGSWKLGKWEIGTKLCVFQEVYETILYLLAPFILPISLFVRPVFCVSLICATLGLYLLNVIIFNEIHLRMKNERIGWQVIFWYYMPYKVLNSLINIASCYWSIFKYARYFAQRHPKLTEDHKAVGMVLRFEEIAPNRQGEHGGLGRSMTVRTVGRWQATA</sequence>
<feature type="transmembrane region" description="Helical" evidence="8">
    <location>
        <begin position="559"/>
        <end position="577"/>
    </location>
</feature>
<evidence type="ECO:0000313" key="9">
    <source>
        <dbReference type="EMBL" id="KAB8067757.1"/>
    </source>
</evidence>
<protein>
    <submittedName>
        <fullName evidence="9">Glycosyl transferase</fullName>
    </submittedName>
</protein>
<feature type="transmembrane region" description="Helical" evidence="8">
    <location>
        <begin position="181"/>
        <end position="204"/>
    </location>
</feature>
<keyword evidence="3 9" id="KW-0808">Transferase</keyword>
<keyword evidence="2" id="KW-0328">Glycosyltransferase</keyword>